<name>A0ABP7EV73_9ACTN</name>
<comment type="caution">
    <text evidence="2">The sequence shown here is derived from an EMBL/GenBank/DDBJ whole genome shotgun (WGS) entry which is preliminary data.</text>
</comment>
<dbReference type="EMBL" id="BAABEP010000012">
    <property type="protein sequence ID" value="GAA3725528.1"/>
    <property type="molecule type" value="Genomic_DNA"/>
</dbReference>
<protein>
    <submittedName>
        <fullName evidence="2">Nuclear transport factor 2 family protein</fullName>
    </submittedName>
</protein>
<accession>A0ABP7EV73</accession>
<dbReference type="InterPro" id="IPR032710">
    <property type="entry name" value="NTF2-like_dom_sf"/>
</dbReference>
<dbReference type="InterPro" id="IPR037401">
    <property type="entry name" value="SnoaL-like"/>
</dbReference>
<evidence type="ECO:0000259" key="1">
    <source>
        <dbReference type="Pfam" id="PF13577"/>
    </source>
</evidence>
<dbReference type="Proteomes" id="UP001499884">
    <property type="component" value="Unassembled WGS sequence"/>
</dbReference>
<evidence type="ECO:0000313" key="3">
    <source>
        <dbReference type="Proteomes" id="UP001499884"/>
    </source>
</evidence>
<sequence length="144" mass="15433">MLQAVDLRAVENLVARYAELVGDGDFAAVGDLFSDGVFLGSGAPSAATTPWRECSGAARSCYGDGTPRTHHATANSVIEQGEGPDEATARSYVTACQALPELPPQPVAAGRYRDRFARTGGVWRFAERRVDTRLLGDTSRHLRP</sequence>
<organism evidence="2 3">
    <name type="scientific">Streptomyces tremellae</name>
    <dbReference type="NCBI Taxonomy" id="1124239"/>
    <lineage>
        <taxon>Bacteria</taxon>
        <taxon>Bacillati</taxon>
        <taxon>Actinomycetota</taxon>
        <taxon>Actinomycetes</taxon>
        <taxon>Kitasatosporales</taxon>
        <taxon>Streptomycetaceae</taxon>
        <taxon>Streptomyces</taxon>
    </lineage>
</organism>
<reference evidence="3" key="1">
    <citation type="journal article" date="2019" name="Int. J. Syst. Evol. Microbiol.">
        <title>The Global Catalogue of Microorganisms (GCM) 10K type strain sequencing project: providing services to taxonomists for standard genome sequencing and annotation.</title>
        <authorList>
            <consortium name="The Broad Institute Genomics Platform"/>
            <consortium name="The Broad Institute Genome Sequencing Center for Infectious Disease"/>
            <person name="Wu L."/>
            <person name="Ma J."/>
        </authorList>
    </citation>
    <scope>NUCLEOTIDE SEQUENCE [LARGE SCALE GENOMIC DNA]</scope>
    <source>
        <strain evidence="3">JCM 30846</strain>
    </source>
</reference>
<dbReference type="CDD" id="cd00531">
    <property type="entry name" value="NTF2_like"/>
    <property type="match status" value="1"/>
</dbReference>
<dbReference type="Pfam" id="PF13577">
    <property type="entry name" value="SnoaL_4"/>
    <property type="match status" value="1"/>
</dbReference>
<dbReference type="RefSeq" id="WP_345645212.1">
    <property type="nucleotide sequence ID" value="NZ_BAABEP010000012.1"/>
</dbReference>
<evidence type="ECO:0000313" key="2">
    <source>
        <dbReference type="EMBL" id="GAA3725528.1"/>
    </source>
</evidence>
<feature type="domain" description="SnoaL-like" evidence="1">
    <location>
        <begin position="6"/>
        <end position="129"/>
    </location>
</feature>
<proteinExistence type="predicted"/>
<dbReference type="SUPFAM" id="SSF54427">
    <property type="entry name" value="NTF2-like"/>
    <property type="match status" value="1"/>
</dbReference>
<dbReference type="Gene3D" id="3.10.450.50">
    <property type="match status" value="1"/>
</dbReference>
<keyword evidence="3" id="KW-1185">Reference proteome</keyword>
<gene>
    <name evidence="2" type="ORF">GCM10023082_24440</name>
</gene>